<name>A0A8B7NTJ2_HYAAZ</name>
<accession>A0A8B7NTJ2</accession>
<evidence type="ECO:0000313" key="1">
    <source>
        <dbReference type="Proteomes" id="UP000694843"/>
    </source>
</evidence>
<dbReference type="KEGG" id="hazt:108673678"/>
<protein>
    <submittedName>
        <fullName evidence="2">Uncharacterized protein LOC108673678</fullName>
    </submittedName>
</protein>
<evidence type="ECO:0000313" key="2">
    <source>
        <dbReference type="RefSeq" id="XP_018017025.2"/>
    </source>
</evidence>
<proteinExistence type="predicted"/>
<organism evidence="1 2">
    <name type="scientific">Hyalella azteca</name>
    <name type="common">Amphipod</name>
    <dbReference type="NCBI Taxonomy" id="294128"/>
    <lineage>
        <taxon>Eukaryota</taxon>
        <taxon>Metazoa</taxon>
        <taxon>Ecdysozoa</taxon>
        <taxon>Arthropoda</taxon>
        <taxon>Crustacea</taxon>
        <taxon>Multicrustacea</taxon>
        <taxon>Malacostraca</taxon>
        <taxon>Eumalacostraca</taxon>
        <taxon>Peracarida</taxon>
        <taxon>Amphipoda</taxon>
        <taxon>Senticaudata</taxon>
        <taxon>Talitrida</taxon>
        <taxon>Talitroidea</taxon>
        <taxon>Hyalellidae</taxon>
        <taxon>Hyalella</taxon>
    </lineage>
</organism>
<dbReference type="GeneID" id="108673678"/>
<keyword evidence="1" id="KW-1185">Reference proteome</keyword>
<reference evidence="2" key="1">
    <citation type="submission" date="2025-08" db="UniProtKB">
        <authorList>
            <consortium name="RefSeq"/>
        </authorList>
    </citation>
    <scope>IDENTIFICATION</scope>
    <source>
        <tissue evidence="2">Whole organism</tissue>
    </source>
</reference>
<dbReference type="Proteomes" id="UP000694843">
    <property type="component" value="Unplaced"/>
</dbReference>
<gene>
    <name evidence="2" type="primary">LOC108673678</name>
</gene>
<dbReference type="RefSeq" id="XP_018017025.2">
    <property type="nucleotide sequence ID" value="XM_018161536.2"/>
</dbReference>
<dbReference type="AlphaFoldDB" id="A0A8B7NTJ2"/>
<sequence>MGGCLGFSYNGGACQPMGVLTTLVAASGWTSYAITQQISPQLLNPCASSPCPPTKVCVKYSPPANVPFHPEAALNFSMSGFVCTNATSLLDQRNQNKSCKLVAHWYTDLQYFDIGVPEYLSISEAFDRCSLLNCVSFVGVFYASGTTKGIFKSTAPLMGAASKPYPTPPTVISWFPECA</sequence>